<sequence>MRTHQHRTLVALALAGAMGLTACAGDDPATFEQVEGEADGETGADEAVASADPADGATEEESTAVEPAEPQTVELEETRHVSEDEEAFSVTVHDVSVHDYYVEAEVTVVNDSDDELATWYGASNNSPRLYDDRGREFTFQPQAGGEGETLYLQGREGVDAVFVFAGRVDPETSSLTLDLEALGESWSQLTFEVPLGGSR</sequence>
<evidence type="ECO:0000313" key="4">
    <source>
        <dbReference type="Proteomes" id="UP000092482"/>
    </source>
</evidence>
<dbReference type="RefSeq" id="WP_066641420.1">
    <property type="nucleotide sequence ID" value="NZ_CP014989.1"/>
</dbReference>
<feature type="signal peptide" evidence="2">
    <location>
        <begin position="1"/>
        <end position="24"/>
    </location>
</feature>
<dbReference type="Proteomes" id="UP000092482">
    <property type="component" value="Chromosome"/>
</dbReference>
<dbReference type="KEGG" id="serj:SGUI_2814"/>
<dbReference type="AlphaFoldDB" id="A0A1B1NFL6"/>
<dbReference type="STRING" id="1758689.SGUI_2814"/>
<dbReference type="PROSITE" id="PS51257">
    <property type="entry name" value="PROKAR_LIPOPROTEIN"/>
    <property type="match status" value="1"/>
</dbReference>
<keyword evidence="2" id="KW-0732">Signal</keyword>
<accession>A0A1B1NFL6</accession>
<reference evidence="3 4" key="1">
    <citation type="submission" date="2016-03" db="EMBL/GenBank/DDBJ databases">
        <title>Shallow-sea hydrothermal system.</title>
        <authorList>
            <person name="Tang K."/>
        </authorList>
    </citation>
    <scope>NUCLEOTIDE SEQUENCE [LARGE SCALE GENOMIC DNA]</scope>
    <source>
        <strain evidence="3 4">JLT9</strain>
    </source>
</reference>
<keyword evidence="4" id="KW-1185">Reference proteome</keyword>
<evidence type="ECO:0000256" key="1">
    <source>
        <dbReference type="SAM" id="MobiDB-lite"/>
    </source>
</evidence>
<proteinExistence type="predicted"/>
<name>A0A1B1NFL6_9MICO</name>
<protein>
    <recommendedName>
        <fullName evidence="5">DUF4352 domain-containing protein</fullName>
    </recommendedName>
</protein>
<gene>
    <name evidence="3" type="ORF">SGUI_2814</name>
</gene>
<evidence type="ECO:0008006" key="5">
    <source>
        <dbReference type="Google" id="ProtNLM"/>
    </source>
</evidence>
<dbReference type="OrthoDB" id="4868742at2"/>
<evidence type="ECO:0000313" key="3">
    <source>
        <dbReference type="EMBL" id="ANS80210.1"/>
    </source>
</evidence>
<organism evidence="3 4">
    <name type="scientific">Serinicoccus hydrothermalis</name>
    <dbReference type="NCBI Taxonomy" id="1758689"/>
    <lineage>
        <taxon>Bacteria</taxon>
        <taxon>Bacillati</taxon>
        <taxon>Actinomycetota</taxon>
        <taxon>Actinomycetes</taxon>
        <taxon>Micrococcales</taxon>
        <taxon>Ornithinimicrobiaceae</taxon>
        <taxon>Serinicoccus</taxon>
    </lineage>
</organism>
<dbReference type="EMBL" id="CP014989">
    <property type="protein sequence ID" value="ANS80210.1"/>
    <property type="molecule type" value="Genomic_DNA"/>
</dbReference>
<feature type="region of interest" description="Disordered" evidence="1">
    <location>
        <begin position="36"/>
        <end position="86"/>
    </location>
</feature>
<feature type="chain" id="PRO_5008527863" description="DUF4352 domain-containing protein" evidence="2">
    <location>
        <begin position="25"/>
        <end position="199"/>
    </location>
</feature>
<evidence type="ECO:0000256" key="2">
    <source>
        <dbReference type="SAM" id="SignalP"/>
    </source>
</evidence>